<evidence type="ECO:0000313" key="2">
    <source>
        <dbReference type="Proteomes" id="UP000186607"/>
    </source>
</evidence>
<name>A0A1U7P505_9DEIO</name>
<gene>
    <name evidence="1" type="ORF">BOO71_0000259</name>
</gene>
<dbReference type="Proteomes" id="UP000186607">
    <property type="component" value="Unassembled WGS sequence"/>
</dbReference>
<organism evidence="1 2">
    <name type="scientific">Deinococcus marmoris</name>
    <dbReference type="NCBI Taxonomy" id="249408"/>
    <lineage>
        <taxon>Bacteria</taxon>
        <taxon>Thermotogati</taxon>
        <taxon>Deinococcota</taxon>
        <taxon>Deinococci</taxon>
        <taxon>Deinococcales</taxon>
        <taxon>Deinococcaceae</taxon>
        <taxon>Deinococcus</taxon>
    </lineage>
</organism>
<dbReference type="EMBL" id="MSTI01000005">
    <property type="protein sequence ID" value="OLV20265.1"/>
    <property type="molecule type" value="Genomic_DNA"/>
</dbReference>
<dbReference type="AlphaFoldDB" id="A0A1U7P505"/>
<protein>
    <submittedName>
        <fullName evidence="1">Uncharacterized protein</fullName>
    </submittedName>
</protein>
<sequence>MTWEEDSYGTTPNYDRHMVMQNASGRTELFPRSPVNPFIAEI</sequence>
<keyword evidence="2" id="KW-1185">Reference proteome</keyword>
<evidence type="ECO:0000313" key="1">
    <source>
        <dbReference type="EMBL" id="OLV20265.1"/>
    </source>
</evidence>
<accession>A0A1U7P505</accession>
<comment type="caution">
    <text evidence="1">The sequence shown here is derived from an EMBL/GenBank/DDBJ whole genome shotgun (WGS) entry which is preliminary data.</text>
</comment>
<reference evidence="1 2" key="1">
    <citation type="submission" date="2017-01" db="EMBL/GenBank/DDBJ databases">
        <title>Genome Analysis of Deinococcus marmoris KOPRI26562.</title>
        <authorList>
            <person name="Kim J.H."/>
            <person name="Oh H.-M."/>
        </authorList>
    </citation>
    <scope>NUCLEOTIDE SEQUENCE [LARGE SCALE GENOMIC DNA]</scope>
    <source>
        <strain evidence="1 2">KOPRI26562</strain>
    </source>
</reference>
<proteinExistence type="predicted"/>